<evidence type="ECO:0000259" key="14">
    <source>
        <dbReference type="Pfam" id="PF00561"/>
    </source>
</evidence>
<evidence type="ECO:0000256" key="2">
    <source>
        <dbReference type="ARBA" id="ARBA00006654"/>
    </source>
</evidence>
<evidence type="ECO:0000256" key="1">
    <source>
        <dbReference type="ARBA" id="ARBA00004613"/>
    </source>
</evidence>
<dbReference type="InterPro" id="IPR029052">
    <property type="entry name" value="Metallo-depent_PP-like"/>
</dbReference>
<protein>
    <recommendedName>
        <fullName evidence="3">apyrase</fullName>
        <ecNumber evidence="3">3.6.1.5</ecNumber>
    </recommendedName>
</protein>
<accession>A0A182NZY4</accession>
<evidence type="ECO:0000256" key="6">
    <source>
        <dbReference type="ARBA" id="ARBA00022656"/>
    </source>
</evidence>
<keyword evidence="5" id="KW-0964">Secreted</keyword>
<dbReference type="SUPFAM" id="SSF53474">
    <property type="entry name" value="alpha/beta-Hydrolases"/>
    <property type="match status" value="1"/>
</dbReference>
<dbReference type="GO" id="GO:0005886">
    <property type="term" value="C:plasma membrane"/>
    <property type="evidence" value="ECO:0007669"/>
    <property type="project" value="TreeGrafter"/>
</dbReference>
<dbReference type="GO" id="GO:0008253">
    <property type="term" value="F:5'-nucleotidase activity"/>
    <property type="evidence" value="ECO:0007669"/>
    <property type="project" value="TreeGrafter"/>
</dbReference>
<dbReference type="GO" id="GO:0046872">
    <property type="term" value="F:metal ion binding"/>
    <property type="evidence" value="ECO:0007669"/>
    <property type="project" value="UniProtKB-KW"/>
</dbReference>
<evidence type="ECO:0000256" key="7">
    <source>
        <dbReference type="ARBA" id="ARBA00022723"/>
    </source>
</evidence>
<feature type="signal peptide" evidence="12">
    <location>
        <begin position="1"/>
        <end position="24"/>
    </location>
</feature>
<dbReference type="SUPFAM" id="SSF56300">
    <property type="entry name" value="Metallo-dependent phosphatases"/>
    <property type="match status" value="1"/>
</dbReference>
<evidence type="ECO:0000259" key="15">
    <source>
        <dbReference type="Pfam" id="PF02872"/>
    </source>
</evidence>
<dbReference type="Gene3D" id="3.60.21.10">
    <property type="match status" value="2"/>
</dbReference>
<evidence type="ECO:0000313" key="16">
    <source>
        <dbReference type="EnsemblMetazoa" id="AEPI000215-PA"/>
    </source>
</evidence>
<evidence type="ECO:0000256" key="8">
    <source>
        <dbReference type="ARBA" id="ARBA00022729"/>
    </source>
</evidence>
<evidence type="ECO:0000256" key="4">
    <source>
        <dbReference type="ARBA" id="ARBA00022442"/>
    </source>
</evidence>
<reference evidence="17" key="1">
    <citation type="submission" date="2013-03" db="EMBL/GenBank/DDBJ databases">
        <title>The Genome Sequence of Anopheles epiroticus epiroticus2.</title>
        <authorList>
            <consortium name="The Broad Institute Genomics Platform"/>
            <person name="Neafsey D.E."/>
            <person name="Howell P."/>
            <person name="Walker B."/>
            <person name="Young S.K."/>
            <person name="Zeng Q."/>
            <person name="Gargeya S."/>
            <person name="Fitzgerald M."/>
            <person name="Haas B."/>
            <person name="Abouelleil A."/>
            <person name="Allen A.W."/>
            <person name="Alvarado L."/>
            <person name="Arachchi H.M."/>
            <person name="Berlin A.M."/>
            <person name="Chapman S.B."/>
            <person name="Gainer-Dewar J."/>
            <person name="Goldberg J."/>
            <person name="Griggs A."/>
            <person name="Gujja S."/>
            <person name="Hansen M."/>
            <person name="Howarth C."/>
            <person name="Imamovic A."/>
            <person name="Ireland A."/>
            <person name="Larimer J."/>
            <person name="McCowan C."/>
            <person name="Murphy C."/>
            <person name="Pearson M."/>
            <person name="Poon T.W."/>
            <person name="Priest M."/>
            <person name="Roberts A."/>
            <person name="Saif S."/>
            <person name="Shea T."/>
            <person name="Sisk P."/>
            <person name="Sykes S."/>
            <person name="Wortman J."/>
            <person name="Nusbaum C."/>
            <person name="Birren B."/>
        </authorList>
    </citation>
    <scope>NUCLEOTIDE SEQUENCE [LARGE SCALE GENOMIC DNA]</scope>
    <source>
        <strain evidence="17">Epiroticus2</strain>
    </source>
</reference>
<sequence length="876" mass="100700">MTKVLLIGATVWLTVLVSLQRCNATDNVPTVRKQLDKLFPLTIIHMNDLHARFAETSERSSKCKTAEGDTCIAGIARVFHTVQELRNRHRNALFFNVGDNFQGTIWYNYHRWRVVARFIKLMHPDAMTLGNHEFDDGLKGLTPYLEALAEENIPTVVTNLVRSRDKFPTLPPSVTIKREGRSIGIVGVIADKTHRGVNIILVLSHCGLEVDKRIAMEAGDHVDVIVGGHSHSFLFPNASSQPHNKQDTILGDYPVVVTNNRGRKILIVQAYAYGKYVGRLTTYFNARGEVQHWEGFPVYLSNSIPQSPEALRILEPYRKQVEAYGATKIAETTVDLVQATCRLGECNLGCLVADAIADHYTNQSFHPVAIINAGNFRAPIPKGHITNEEAIGASPFSNTVDLLTLRGDSLWNIVEHSLVWDSVKRLNVAQVAGLRVVADLDRAPYSRVLSIEVRDLNDGITYEPLNSAATYKVVTMSFIATGKDGFRWALERSDRQIGPLDSDVFIKYLKKLRVVNENNLVGGRMILNGTVKVNSIMIQYYVRESIQFVVSYALCLFYSLRVLFSLAVLFVTKPHTKFWATKERPVPPECLRNHDYGVDKYQNANGIRIHYVENGDRTKPLMVFVHGFPEFWFSWRHQLKEFSKDYWVVALDMRGYGDTEKPQYRYAYRIDNMTEDIRCLVRALGRQKFTLVAHDWGAVIGWHFITKHMDMIERYIMMDAPSQKIARKLFSTSKIQFKMSWYIFFYQMPWLPEFFVRMMDFQIFNVVFRHHGGPDVIEAFKYTFSKPSGMTYPINYYRENFRFFTKKLMPPRPKTFAPGLYLIGEKDLYISKESGPLMQQEFENLEFRVVPDVDHFLQQHKPEVVNQYMREFLSKS</sequence>
<keyword evidence="17" id="KW-1185">Reference proteome</keyword>
<dbReference type="Pfam" id="PF02872">
    <property type="entry name" value="5_nucleotid_C"/>
    <property type="match status" value="1"/>
</dbReference>
<dbReference type="InterPro" id="IPR006146">
    <property type="entry name" value="5'-Nucleotdase_CS"/>
</dbReference>
<dbReference type="PANTHER" id="PTHR11575">
    <property type="entry name" value="5'-NUCLEOTIDASE-RELATED"/>
    <property type="match status" value="1"/>
</dbReference>
<keyword evidence="9" id="KW-0547">Nucleotide-binding</keyword>
<dbReference type="InterPro" id="IPR004843">
    <property type="entry name" value="Calcineurin-like_PHP"/>
</dbReference>
<evidence type="ECO:0000256" key="10">
    <source>
        <dbReference type="ARBA" id="ARBA00022801"/>
    </source>
</evidence>
<evidence type="ECO:0000313" key="17">
    <source>
        <dbReference type="Proteomes" id="UP000075885"/>
    </source>
</evidence>
<dbReference type="Gene3D" id="3.90.780.10">
    <property type="entry name" value="5'-Nucleotidase, C-terminal domain"/>
    <property type="match status" value="1"/>
</dbReference>
<feature type="domain" description="AB hydrolase-1" evidence="14">
    <location>
        <begin position="620"/>
        <end position="731"/>
    </location>
</feature>
<dbReference type="GO" id="GO:0006196">
    <property type="term" value="P:AMP catabolic process"/>
    <property type="evidence" value="ECO:0007669"/>
    <property type="project" value="TreeGrafter"/>
</dbReference>
<dbReference type="Gene3D" id="3.40.50.1820">
    <property type="entry name" value="alpha/beta hydrolase"/>
    <property type="match status" value="1"/>
</dbReference>
<comment type="similarity">
    <text evidence="2">Belongs to the 5'-nucleotidase family.</text>
</comment>
<dbReference type="AlphaFoldDB" id="A0A182NZY4"/>
<keyword evidence="10" id="KW-0378">Hydrolase</keyword>
<dbReference type="STRING" id="199890.A0A182NZY4"/>
<evidence type="ECO:0000256" key="5">
    <source>
        <dbReference type="ARBA" id="ARBA00022525"/>
    </source>
</evidence>
<dbReference type="GO" id="GO:0004050">
    <property type="term" value="F:apyrase activity"/>
    <property type="evidence" value="ECO:0007669"/>
    <property type="project" value="UniProtKB-EC"/>
</dbReference>
<feature type="domain" description="Calcineurin-like phosphoesterase" evidence="13">
    <location>
        <begin position="42"/>
        <end position="232"/>
    </location>
</feature>
<dbReference type="EnsemblMetazoa" id="AEPI000215-RA">
    <property type="protein sequence ID" value="AEPI000215-PA"/>
    <property type="gene ID" value="AEPI000215"/>
</dbReference>
<comment type="subcellular location">
    <subcellularLocation>
        <location evidence="1">Secreted</location>
    </subcellularLocation>
</comment>
<dbReference type="SUPFAM" id="SSF55816">
    <property type="entry name" value="5'-nucleotidase (syn. UDP-sugar hydrolase), C-terminal domain"/>
    <property type="match status" value="1"/>
</dbReference>
<evidence type="ECO:0000256" key="11">
    <source>
        <dbReference type="ARBA" id="ARBA00023240"/>
    </source>
</evidence>
<evidence type="ECO:0000256" key="9">
    <source>
        <dbReference type="ARBA" id="ARBA00022741"/>
    </source>
</evidence>
<organism evidence="16 17">
    <name type="scientific">Anopheles epiroticus</name>
    <dbReference type="NCBI Taxonomy" id="199890"/>
    <lineage>
        <taxon>Eukaryota</taxon>
        <taxon>Metazoa</taxon>
        <taxon>Ecdysozoa</taxon>
        <taxon>Arthropoda</taxon>
        <taxon>Hexapoda</taxon>
        <taxon>Insecta</taxon>
        <taxon>Pterygota</taxon>
        <taxon>Neoptera</taxon>
        <taxon>Endopterygota</taxon>
        <taxon>Diptera</taxon>
        <taxon>Nematocera</taxon>
        <taxon>Culicoidea</taxon>
        <taxon>Culicidae</taxon>
        <taxon>Anophelinae</taxon>
        <taxon>Anopheles</taxon>
    </lineage>
</organism>
<dbReference type="InterPro" id="IPR006179">
    <property type="entry name" value="5_nucleotidase/apyrase"/>
</dbReference>
<dbReference type="Proteomes" id="UP000075885">
    <property type="component" value="Unassembled WGS sequence"/>
</dbReference>
<keyword evidence="8 12" id="KW-0732">Signal</keyword>
<feature type="domain" description="5'-Nucleotidase C-terminal" evidence="15">
    <location>
        <begin position="329"/>
        <end position="489"/>
    </location>
</feature>
<name>A0A182NZY4_9DIPT</name>
<dbReference type="GO" id="GO:0090729">
    <property type="term" value="F:toxin activity"/>
    <property type="evidence" value="ECO:0007669"/>
    <property type="project" value="UniProtKB-KW"/>
</dbReference>
<dbReference type="InterPro" id="IPR029058">
    <property type="entry name" value="AB_hydrolase_fold"/>
</dbReference>
<dbReference type="Pfam" id="PF00149">
    <property type="entry name" value="Metallophos"/>
    <property type="match status" value="1"/>
</dbReference>
<dbReference type="InterPro" id="IPR036907">
    <property type="entry name" value="5'-Nucleotdase_C_sf"/>
</dbReference>
<dbReference type="InterPro" id="IPR008334">
    <property type="entry name" value="5'-Nucleotdase_C"/>
</dbReference>
<dbReference type="EC" id="3.6.1.5" evidence="3"/>
<keyword evidence="4" id="KW-1201">Platelet aggregation inhibiting toxin</keyword>
<dbReference type="PANTHER" id="PTHR11575:SF32">
    <property type="entry name" value="APYRASE-LIKE PROTEIN"/>
    <property type="match status" value="1"/>
</dbReference>
<dbReference type="Pfam" id="PF00561">
    <property type="entry name" value="Abhydrolase_1"/>
    <property type="match status" value="1"/>
</dbReference>
<evidence type="ECO:0000256" key="3">
    <source>
        <dbReference type="ARBA" id="ARBA00012148"/>
    </source>
</evidence>
<dbReference type="VEuPathDB" id="VectorBase:AEPI000215"/>
<keyword evidence="6" id="KW-0800">Toxin</keyword>
<evidence type="ECO:0000256" key="12">
    <source>
        <dbReference type="SAM" id="SignalP"/>
    </source>
</evidence>
<evidence type="ECO:0000259" key="13">
    <source>
        <dbReference type="Pfam" id="PF00149"/>
    </source>
</evidence>
<reference evidence="16" key="2">
    <citation type="submission" date="2020-05" db="UniProtKB">
        <authorList>
            <consortium name="EnsemblMetazoa"/>
        </authorList>
    </citation>
    <scope>IDENTIFICATION</scope>
    <source>
        <strain evidence="16">Epiroticus2</strain>
    </source>
</reference>
<dbReference type="CDD" id="cd07409">
    <property type="entry name" value="MPP_CD73_N"/>
    <property type="match status" value="1"/>
</dbReference>
<keyword evidence="7" id="KW-0479">Metal-binding</keyword>
<proteinExistence type="inferred from homology"/>
<keyword evidence="11" id="KW-1199">Hemostasis impairing toxin</keyword>
<feature type="chain" id="PRO_5008130689" description="apyrase" evidence="12">
    <location>
        <begin position="25"/>
        <end position="876"/>
    </location>
</feature>
<dbReference type="InterPro" id="IPR000073">
    <property type="entry name" value="AB_hydrolase_1"/>
</dbReference>
<dbReference type="PRINTS" id="PR01607">
    <property type="entry name" value="APYRASEFAMLY"/>
</dbReference>
<dbReference type="GO" id="GO:0005576">
    <property type="term" value="C:extracellular region"/>
    <property type="evidence" value="ECO:0007669"/>
    <property type="project" value="UniProtKB-SubCell"/>
</dbReference>
<dbReference type="PROSITE" id="PS00786">
    <property type="entry name" value="5_NUCLEOTIDASE_2"/>
    <property type="match status" value="1"/>
</dbReference>
<dbReference type="GO" id="GO:0000166">
    <property type="term" value="F:nucleotide binding"/>
    <property type="evidence" value="ECO:0007669"/>
    <property type="project" value="UniProtKB-KW"/>
</dbReference>